<dbReference type="InterPro" id="IPR028098">
    <property type="entry name" value="Glyco_trans_4-like_N"/>
</dbReference>
<dbReference type="RefSeq" id="WP_091712027.1">
    <property type="nucleotide sequence ID" value="NZ_FOSH01000004.1"/>
</dbReference>
<reference evidence="4" key="1">
    <citation type="submission" date="2016-10" db="EMBL/GenBank/DDBJ databases">
        <authorList>
            <person name="Varghese N."/>
            <person name="Submissions S."/>
        </authorList>
    </citation>
    <scope>NUCLEOTIDE SEQUENCE [LARGE SCALE GENOMIC DNA]</scope>
    <source>
        <strain evidence="4">DSM 11578</strain>
    </source>
</reference>
<protein>
    <submittedName>
        <fullName evidence="3">Glycosyltransferase involved in cell wall bisynthesis</fullName>
    </submittedName>
</protein>
<dbReference type="GO" id="GO:1901135">
    <property type="term" value="P:carbohydrate derivative metabolic process"/>
    <property type="evidence" value="ECO:0007669"/>
    <property type="project" value="UniProtKB-ARBA"/>
</dbReference>
<feature type="domain" description="Glycosyl transferase family 1" evidence="1">
    <location>
        <begin position="160"/>
        <end position="305"/>
    </location>
</feature>
<feature type="domain" description="Glycosyltransferase subfamily 4-like N-terminal" evidence="2">
    <location>
        <begin position="13"/>
        <end position="145"/>
    </location>
</feature>
<organism evidence="3 4">
    <name type="scientific">Methylophaga sulfidovorans</name>
    <dbReference type="NCBI Taxonomy" id="45496"/>
    <lineage>
        <taxon>Bacteria</taxon>
        <taxon>Pseudomonadati</taxon>
        <taxon>Pseudomonadota</taxon>
        <taxon>Gammaproteobacteria</taxon>
        <taxon>Thiotrichales</taxon>
        <taxon>Piscirickettsiaceae</taxon>
        <taxon>Methylophaga</taxon>
    </lineage>
</organism>
<name>A0A1I3WF37_9GAMM</name>
<evidence type="ECO:0000259" key="1">
    <source>
        <dbReference type="Pfam" id="PF00534"/>
    </source>
</evidence>
<dbReference type="GO" id="GO:0016757">
    <property type="term" value="F:glycosyltransferase activity"/>
    <property type="evidence" value="ECO:0007669"/>
    <property type="project" value="InterPro"/>
</dbReference>
<evidence type="ECO:0000259" key="2">
    <source>
        <dbReference type="Pfam" id="PF13439"/>
    </source>
</evidence>
<dbReference type="PANTHER" id="PTHR12526">
    <property type="entry name" value="GLYCOSYLTRANSFERASE"/>
    <property type="match status" value="1"/>
</dbReference>
<dbReference type="Pfam" id="PF00534">
    <property type="entry name" value="Glycos_transf_1"/>
    <property type="match status" value="1"/>
</dbReference>
<dbReference type="InterPro" id="IPR001296">
    <property type="entry name" value="Glyco_trans_1"/>
</dbReference>
<evidence type="ECO:0000313" key="4">
    <source>
        <dbReference type="Proteomes" id="UP000198924"/>
    </source>
</evidence>
<dbReference type="OrthoDB" id="9795746at2"/>
<dbReference type="EMBL" id="FOSH01000004">
    <property type="protein sequence ID" value="SFK06304.1"/>
    <property type="molecule type" value="Genomic_DNA"/>
</dbReference>
<evidence type="ECO:0000313" key="3">
    <source>
        <dbReference type="EMBL" id="SFK06304.1"/>
    </source>
</evidence>
<sequence>MNICQILLSTGEGGLEKHVREMSISLNKAGHTVSVIADPQFLNTLPEQIQRFPVNACLSRNNPLLWLSVLYFIHRSKADIVHAQANKATAVLNKCRHFHSAKTVGTLHNIKSRVKDYAKLDQAIAVSNTLRSQLNIANAVAVYNGIATPTVKAINLYEDFGLNPDLPTFCAVGRLVETKGFDLLLKAIDGLHLNLLIIGEGKERPHLQKQIQALSRNTHCRLTGYRPDVSSLMQACDGVLISSRREGFSYVCSEALLLKIPILSTDVPVANEVLDNTLIVPIADTNAFRQRLESLLANPARWQNLMQDAIALAHTSMTMEAMTEKTVSVYQTLIEN</sequence>
<keyword evidence="4" id="KW-1185">Reference proteome</keyword>
<keyword evidence="3" id="KW-0808">Transferase</keyword>
<dbReference type="Gene3D" id="3.40.50.2000">
    <property type="entry name" value="Glycogen Phosphorylase B"/>
    <property type="match status" value="2"/>
</dbReference>
<dbReference type="AlphaFoldDB" id="A0A1I3WF37"/>
<dbReference type="Proteomes" id="UP000198924">
    <property type="component" value="Unassembled WGS sequence"/>
</dbReference>
<dbReference type="SUPFAM" id="SSF53756">
    <property type="entry name" value="UDP-Glycosyltransferase/glycogen phosphorylase"/>
    <property type="match status" value="1"/>
</dbReference>
<dbReference type="PANTHER" id="PTHR12526:SF630">
    <property type="entry name" value="GLYCOSYLTRANSFERASE"/>
    <property type="match status" value="1"/>
</dbReference>
<dbReference type="STRING" id="45496.SAMN04488079_104189"/>
<dbReference type="CDD" id="cd03811">
    <property type="entry name" value="GT4_GT28_WabH-like"/>
    <property type="match status" value="1"/>
</dbReference>
<dbReference type="Pfam" id="PF13439">
    <property type="entry name" value="Glyco_transf_4"/>
    <property type="match status" value="1"/>
</dbReference>
<proteinExistence type="predicted"/>
<accession>A0A1I3WF37</accession>
<gene>
    <name evidence="3" type="ORF">SAMN04488079_104189</name>
</gene>